<dbReference type="EMBL" id="FNCW01000004">
    <property type="protein sequence ID" value="SDG61509.1"/>
    <property type="molecule type" value="Genomic_DNA"/>
</dbReference>
<evidence type="ECO:0000256" key="1">
    <source>
        <dbReference type="SAM" id="SignalP"/>
    </source>
</evidence>
<feature type="chain" id="PRO_5011597471" description="DUF5666 domain-containing protein" evidence="1">
    <location>
        <begin position="24"/>
        <end position="106"/>
    </location>
</feature>
<name>A0A1G7VQ12_9FLAO</name>
<dbReference type="PROSITE" id="PS51257">
    <property type="entry name" value="PROKAR_LIPOPROTEIN"/>
    <property type="match status" value="1"/>
</dbReference>
<organism evidence="2 3">
    <name type="scientific">Psychroflexus sediminis</name>
    <dbReference type="NCBI Taxonomy" id="470826"/>
    <lineage>
        <taxon>Bacteria</taxon>
        <taxon>Pseudomonadati</taxon>
        <taxon>Bacteroidota</taxon>
        <taxon>Flavobacteriia</taxon>
        <taxon>Flavobacteriales</taxon>
        <taxon>Flavobacteriaceae</taxon>
        <taxon>Psychroflexus</taxon>
    </lineage>
</organism>
<gene>
    <name evidence="2" type="ORF">SAMN04488027_10437</name>
</gene>
<evidence type="ECO:0008006" key="4">
    <source>
        <dbReference type="Google" id="ProtNLM"/>
    </source>
</evidence>
<keyword evidence="3" id="KW-1185">Reference proteome</keyword>
<accession>A0A1G7VQ12</accession>
<reference evidence="2 3" key="1">
    <citation type="submission" date="2016-10" db="EMBL/GenBank/DDBJ databases">
        <authorList>
            <person name="de Groot N.N."/>
        </authorList>
    </citation>
    <scope>NUCLEOTIDE SEQUENCE [LARGE SCALE GENOMIC DNA]</scope>
    <source>
        <strain evidence="2 3">DSM 19803</strain>
    </source>
</reference>
<feature type="signal peptide" evidence="1">
    <location>
        <begin position="1"/>
        <end position="23"/>
    </location>
</feature>
<evidence type="ECO:0000313" key="2">
    <source>
        <dbReference type="EMBL" id="SDG61509.1"/>
    </source>
</evidence>
<protein>
    <recommendedName>
        <fullName evidence="4">DUF5666 domain-containing protein</fullName>
    </recommendedName>
</protein>
<sequence>MKTRLFKTGSMLSLIILMLTACGGNTDVVDSGTYEGTIEEVEADKTEIYVKTLDDQTLELYFTDQTTLTKSGEKVDFSALQKGQRVVVEVERVGKRLDPLSVKILE</sequence>
<proteinExistence type="predicted"/>
<dbReference type="Proteomes" id="UP000199296">
    <property type="component" value="Unassembled WGS sequence"/>
</dbReference>
<evidence type="ECO:0000313" key="3">
    <source>
        <dbReference type="Proteomes" id="UP000199296"/>
    </source>
</evidence>
<dbReference type="RefSeq" id="WP_093366237.1">
    <property type="nucleotide sequence ID" value="NZ_FNCW01000004.1"/>
</dbReference>
<dbReference type="OrthoDB" id="839085at2"/>
<keyword evidence="1" id="KW-0732">Signal</keyword>
<dbReference type="AlphaFoldDB" id="A0A1G7VQ12"/>
<dbReference type="STRING" id="470826.SAMN04488027_10437"/>